<keyword evidence="5" id="KW-1185">Reference proteome</keyword>
<feature type="domain" description="HTH tetR-type" evidence="3">
    <location>
        <begin position="11"/>
        <end position="71"/>
    </location>
</feature>
<gene>
    <name evidence="4" type="ORF">K8F61_16220</name>
</gene>
<keyword evidence="1 2" id="KW-0238">DNA-binding</keyword>
<dbReference type="SUPFAM" id="SSF46689">
    <property type="entry name" value="Homeodomain-like"/>
    <property type="match status" value="1"/>
</dbReference>
<dbReference type="Gene3D" id="1.10.357.10">
    <property type="entry name" value="Tetracycline Repressor, domain 2"/>
    <property type="match status" value="1"/>
</dbReference>
<dbReference type="InterPro" id="IPR050109">
    <property type="entry name" value="HTH-type_TetR-like_transc_reg"/>
</dbReference>
<name>A0ABY3RUN0_9MICO</name>
<evidence type="ECO:0000256" key="2">
    <source>
        <dbReference type="PROSITE-ProRule" id="PRU00335"/>
    </source>
</evidence>
<dbReference type="InterPro" id="IPR036271">
    <property type="entry name" value="Tet_transcr_reg_TetR-rel_C_sf"/>
</dbReference>
<dbReference type="SUPFAM" id="SSF48498">
    <property type="entry name" value="Tetracyclin repressor-like, C-terminal domain"/>
    <property type="match status" value="1"/>
</dbReference>
<dbReference type="Pfam" id="PF00440">
    <property type="entry name" value="TetR_N"/>
    <property type="match status" value="1"/>
</dbReference>
<dbReference type="PRINTS" id="PR00455">
    <property type="entry name" value="HTHTETR"/>
</dbReference>
<dbReference type="PANTHER" id="PTHR30055">
    <property type="entry name" value="HTH-TYPE TRANSCRIPTIONAL REGULATOR RUTR"/>
    <property type="match status" value="1"/>
</dbReference>
<protein>
    <submittedName>
        <fullName evidence="4">TetR/AcrR family transcriptional regulator</fullName>
    </submittedName>
</protein>
<accession>A0ABY3RUN0</accession>
<evidence type="ECO:0000313" key="4">
    <source>
        <dbReference type="EMBL" id="UGS26167.1"/>
    </source>
</evidence>
<evidence type="ECO:0000259" key="3">
    <source>
        <dbReference type="PROSITE" id="PS50977"/>
    </source>
</evidence>
<dbReference type="InterPro" id="IPR001647">
    <property type="entry name" value="HTH_TetR"/>
</dbReference>
<dbReference type="EMBL" id="CP082781">
    <property type="protein sequence ID" value="UGS26167.1"/>
    <property type="molecule type" value="Genomic_DNA"/>
</dbReference>
<evidence type="ECO:0000313" key="5">
    <source>
        <dbReference type="Proteomes" id="UP001199642"/>
    </source>
</evidence>
<dbReference type="RefSeq" id="WP_231819863.1">
    <property type="nucleotide sequence ID" value="NZ_CP082781.1"/>
</dbReference>
<proteinExistence type="predicted"/>
<dbReference type="Proteomes" id="UP001199642">
    <property type="component" value="Chromosome"/>
</dbReference>
<dbReference type="PANTHER" id="PTHR30055:SF226">
    <property type="entry name" value="HTH-TYPE TRANSCRIPTIONAL REGULATOR PKSA"/>
    <property type="match status" value="1"/>
</dbReference>
<evidence type="ECO:0000256" key="1">
    <source>
        <dbReference type="ARBA" id="ARBA00023125"/>
    </source>
</evidence>
<sequence length="205" mass="22063">MTPRGAYAKGVAKREEILQTALGLVAARGYRAASVRDIAEAVRLSPAGLLHYFGSKEDLFLAILRARDEQDAIPHAGRPFLDAFLDVVRHNAEVPGLVQLYTQLAADAADPEHPARAFFTERTERLERSARAAVVEAQAAGHIRADLDPAWVVRTAHALADGLQNAWMLDPSIDMAADIRLFLSLLRPSAAGGPASRSVPGTLTP</sequence>
<dbReference type="PROSITE" id="PS50977">
    <property type="entry name" value="HTH_TETR_2"/>
    <property type="match status" value="1"/>
</dbReference>
<reference evidence="4 5" key="1">
    <citation type="submission" date="2023-01" db="EMBL/GenBank/DDBJ databases">
        <title>Characterization of estradiol degrading bacteria Microbacterium sp. MZT7 and reveal degrading genes through genome analysis.</title>
        <authorList>
            <person name="Hao P."/>
            <person name="Gao Y."/>
        </authorList>
    </citation>
    <scope>NUCLEOTIDE SEQUENCE [LARGE SCALE GENOMIC DNA]</scope>
    <source>
        <strain evidence="4 5">MZT7</strain>
    </source>
</reference>
<organism evidence="4 5">
    <name type="scientific">Microbacterium resistens</name>
    <dbReference type="NCBI Taxonomy" id="156977"/>
    <lineage>
        <taxon>Bacteria</taxon>
        <taxon>Bacillati</taxon>
        <taxon>Actinomycetota</taxon>
        <taxon>Actinomycetes</taxon>
        <taxon>Micrococcales</taxon>
        <taxon>Microbacteriaceae</taxon>
        <taxon>Microbacterium</taxon>
    </lineage>
</organism>
<dbReference type="InterPro" id="IPR009057">
    <property type="entry name" value="Homeodomain-like_sf"/>
</dbReference>
<feature type="DNA-binding region" description="H-T-H motif" evidence="2">
    <location>
        <begin position="34"/>
        <end position="53"/>
    </location>
</feature>